<evidence type="ECO:0000313" key="6">
    <source>
        <dbReference type="Proteomes" id="UP000027265"/>
    </source>
</evidence>
<feature type="domain" description="Xylanolytic transcriptional activator regulatory" evidence="4">
    <location>
        <begin position="321"/>
        <end position="392"/>
    </location>
</feature>
<dbReference type="InParanoid" id="A0A067Q3B2"/>
<dbReference type="InterPro" id="IPR050613">
    <property type="entry name" value="Sec_Metabolite_Reg"/>
</dbReference>
<protein>
    <recommendedName>
        <fullName evidence="4">Xylanolytic transcriptional activator regulatory domain-containing protein</fullName>
    </recommendedName>
</protein>
<dbReference type="STRING" id="933084.A0A067Q3B2"/>
<evidence type="ECO:0000256" key="2">
    <source>
        <dbReference type="ARBA" id="ARBA00023242"/>
    </source>
</evidence>
<dbReference type="GO" id="GO:0003677">
    <property type="term" value="F:DNA binding"/>
    <property type="evidence" value="ECO:0007669"/>
    <property type="project" value="InterPro"/>
</dbReference>
<dbReference type="Pfam" id="PF04082">
    <property type="entry name" value="Fungal_trans"/>
    <property type="match status" value="1"/>
</dbReference>
<dbReference type="GO" id="GO:0006351">
    <property type="term" value="P:DNA-templated transcription"/>
    <property type="evidence" value="ECO:0007669"/>
    <property type="project" value="InterPro"/>
</dbReference>
<feature type="compositionally biased region" description="Polar residues" evidence="3">
    <location>
        <begin position="88"/>
        <end position="116"/>
    </location>
</feature>
<dbReference type="InterPro" id="IPR007219">
    <property type="entry name" value="XnlR_reg_dom"/>
</dbReference>
<sequence>MSSSSADARKRAAEIEASRARKGGLSCAECRSVFPCQACIRRGCASICPDGAMAATKGNKVLAAHAQKLSEQVKSMSARIKELEKALSNAQSQGGRTAQPTLQHDMSRESSNSPTFSAPDDSKLEFVSDAIGSLSIGVEGQARYHGGTAGSEVDDALSPQSRDPKYLGLPFELLELANAFPFGLRDSPYSKHLFYSFVPPRERALELADLYYRNAAWMYDPVVRGEFMDSIVDSLYGTSGIVSLDMIHPHRLSVFFMILATGILFDEHPSAAILAEQYHALACAALSLDSIVKEATCSAVQAVFIMFHFIYLSDRSSNERRWLLTGLCGRLSQSVKRDSAGWNLNRAEVERRRIMFWELFTWDAWTSVVNGRPPSLSIHFTDARFPEDLDPLIKPSGEVELGFHAWKFRYSATCLSISVTQAFSTKVPTYAALLELDKKIRTFPVPLHLQSPVQGPEAGRAWSPDPTRAMQQYCVVCERESNLLYIHRSYFVQALRDKSGNPLAHKYAPSVLATYRSACRLITSLRGLYPIHPSLTSRIWFFWSGIFSACIVLGALVVECPGCTLASNALQELNHTYSFYEEGSRLCRTPATMIMVEKLQHRAHASYAAYRAGSSSNTTHPTSDLRHRSRETPDELEVIGGRMSVIATKSPSQSPSSHVSSDSEGHTAPLAQSEMSNAFSNQFGDTHPSMVDFYQGIGNFGFEPPPLIEGNPGPNYLTPSPLYGLSPLPQGLGGRTLSQSGNEQLPPLIVHPSRSAPQNLDIAMEFVRPEPSLPPFAPVPPGPIHQGGSFGSGAEYNQDEIWRNYVQQLGL</sequence>
<gene>
    <name evidence="5" type="ORF">JAAARDRAFT_704939</name>
</gene>
<evidence type="ECO:0000313" key="5">
    <source>
        <dbReference type="EMBL" id="KDQ61553.1"/>
    </source>
</evidence>
<dbReference type="PANTHER" id="PTHR31001:SF56">
    <property type="entry name" value="ZN(2)-C6 FUNGAL-TYPE DOMAIN-CONTAINING PROTEIN"/>
    <property type="match status" value="1"/>
</dbReference>
<reference evidence="6" key="1">
    <citation type="journal article" date="2014" name="Proc. Natl. Acad. Sci. U.S.A.">
        <title>Extensive sampling of basidiomycete genomes demonstrates inadequacy of the white-rot/brown-rot paradigm for wood decay fungi.</title>
        <authorList>
            <person name="Riley R."/>
            <person name="Salamov A.A."/>
            <person name="Brown D.W."/>
            <person name="Nagy L.G."/>
            <person name="Floudas D."/>
            <person name="Held B.W."/>
            <person name="Levasseur A."/>
            <person name="Lombard V."/>
            <person name="Morin E."/>
            <person name="Otillar R."/>
            <person name="Lindquist E.A."/>
            <person name="Sun H."/>
            <person name="LaButti K.M."/>
            <person name="Schmutz J."/>
            <person name="Jabbour D."/>
            <person name="Luo H."/>
            <person name="Baker S.E."/>
            <person name="Pisabarro A.G."/>
            <person name="Walton J.D."/>
            <person name="Blanchette R.A."/>
            <person name="Henrissat B."/>
            <person name="Martin F."/>
            <person name="Cullen D."/>
            <person name="Hibbett D.S."/>
            <person name="Grigoriev I.V."/>
        </authorList>
    </citation>
    <scope>NUCLEOTIDE SEQUENCE [LARGE SCALE GENOMIC DNA]</scope>
    <source>
        <strain evidence="6">MUCL 33604</strain>
    </source>
</reference>
<dbReference type="EMBL" id="KL197712">
    <property type="protein sequence ID" value="KDQ61553.1"/>
    <property type="molecule type" value="Genomic_DNA"/>
</dbReference>
<keyword evidence="6" id="KW-1185">Reference proteome</keyword>
<dbReference type="SMART" id="SM00906">
    <property type="entry name" value="Fungal_trans"/>
    <property type="match status" value="1"/>
</dbReference>
<comment type="subcellular location">
    <subcellularLocation>
        <location evidence="1">Nucleus</location>
    </subcellularLocation>
</comment>
<dbReference type="AlphaFoldDB" id="A0A067Q3B2"/>
<name>A0A067Q3B2_9AGAM</name>
<dbReference type="HOGENOM" id="CLU_007340_4_1_1"/>
<evidence type="ECO:0000256" key="1">
    <source>
        <dbReference type="ARBA" id="ARBA00004123"/>
    </source>
</evidence>
<dbReference type="GO" id="GO:0005634">
    <property type="term" value="C:nucleus"/>
    <property type="evidence" value="ECO:0007669"/>
    <property type="project" value="UniProtKB-SubCell"/>
</dbReference>
<dbReference type="CDD" id="cd12148">
    <property type="entry name" value="fungal_TF_MHR"/>
    <property type="match status" value="1"/>
</dbReference>
<proteinExistence type="predicted"/>
<dbReference type="Proteomes" id="UP000027265">
    <property type="component" value="Unassembled WGS sequence"/>
</dbReference>
<evidence type="ECO:0000259" key="4">
    <source>
        <dbReference type="SMART" id="SM00906"/>
    </source>
</evidence>
<feature type="compositionally biased region" description="Basic and acidic residues" evidence="3">
    <location>
        <begin position="623"/>
        <end position="632"/>
    </location>
</feature>
<feature type="region of interest" description="Disordered" evidence="3">
    <location>
        <begin position="610"/>
        <end position="632"/>
    </location>
</feature>
<dbReference type="PANTHER" id="PTHR31001">
    <property type="entry name" value="UNCHARACTERIZED TRANSCRIPTIONAL REGULATORY PROTEIN"/>
    <property type="match status" value="1"/>
</dbReference>
<evidence type="ECO:0000256" key="3">
    <source>
        <dbReference type="SAM" id="MobiDB-lite"/>
    </source>
</evidence>
<dbReference type="GO" id="GO:0008270">
    <property type="term" value="F:zinc ion binding"/>
    <property type="evidence" value="ECO:0007669"/>
    <property type="project" value="InterPro"/>
</dbReference>
<dbReference type="OrthoDB" id="424974at2759"/>
<feature type="region of interest" description="Disordered" evidence="3">
    <location>
        <begin position="646"/>
        <end position="668"/>
    </location>
</feature>
<feature type="region of interest" description="Disordered" evidence="3">
    <location>
        <begin position="85"/>
        <end position="120"/>
    </location>
</feature>
<feature type="compositionally biased region" description="Low complexity" evidence="3">
    <location>
        <begin position="650"/>
        <end position="662"/>
    </location>
</feature>
<keyword evidence="2" id="KW-0539">Nucleus</keyword>
<accession>A0A067Q3B2</accession>
<organism evidence="5 6">
    <name type="scientific">Jaapia argillacea MUCL 33604</name>
    <dbReference type="NCBI Taxonomy" id="933084"/>
    <lineage>
        <taxon>Eukaryota</taxon>
        <taxon>Fungi</taxon>
        <taxon>Dikarya</taxon>
        <taxon>Basidiomycota</taxon>
        <taxon>Agaricomycotina</taxon>
        <taxon>Agaricomycetes</taxon>
        <taxon>Agaricomycetidae</taxon>
        <taxon>Jaapiales</taxon>
        <taxon>Jaapiaceae</taxon>
        <taxon>Jaapia</taxon>
    </lineage>
</organism>